<keyword evidence="2" id="KW-0809">Transit peptide</keyword>
<evidence type="ECO:0000256" key="3">
    <source>
        <dbReference type="ARBA" id="ARBA00022980"/>
    </source>
</evidence>
<dbReference type="PANTHER" id="PTHR28554">
    <property type="entry name" value="39S RIBOSOMAL PROTEIN L45, MITOCHONDRIAL"/>
    <property type="match status" value="1"/>
</dbReference>
<evidence type="ECO:0000313" key="12">
    <source>
        <dbReference type="Proteomes" id="UP000295252"/>
    </source>
</evidence>
<dbReference type="Pfam" id="PF04280">
    <property type="entry name" value="Tim44"/>
    <property type="match status" value="1"/>
</dbReference>
<gene>
    <name evidence="11" type="ORF">GSCOC_T00001218001</name>
</gene>
<keyword evidence="5" id="KW-0687">Ribonucleoprotein</keyword>
<evidence type="ECO:0000256" key="9">
    <source>
        <dbReference type="SAM" id="SignalP"/>
    </source>
</evidence>
<dbReference type="AlphaFoldDB" id="A0A068VB60"/>
<evidence type="ECO:0000256" key="5">
    <source>
        <dbReference type="ARBA" id="ARBA00023274"/>
    </source>
</evidence>
<reference evidence="12" key="1">
    <citation type="journal article" date="2014" name="Science">
        <title>The coffee genome provides insight into the convergent evolution of caffeine biosynthesis.</title>
        <authorList>
            <person name="Denoeud F."/>
            <person name="Carretero-Paulet L."/>
            <person name="Dereeper A."/>
            <person name="Droc G."/>
            <person name="Guyot R."/>
            <person name="Pietrella M."/>
            <person name="Zheng C."/>
            <person name="Alberti A."/>
            <person name="Anthony F."/>
            <person name="Aprea G."/>
            <person name="Aury J.M."/>
            <person name="Bento P."/>
            <person name="Bernard M."/>
            <person name="Bocs S."/>
            <person name="Campa C."/>
            <person name="Cenci A."/>
            <person name="Combes M.C."/>
            <person name="Crouzillat D."/>
            <person name="Da Silva C."/>
            <person name="Daddiego L."/>
            <person name="De Bellis F."/>
            <person name="Dussert S."/>
            <person name="Garsmeur O."/>
            <person name="Gayraud T."/>
            <person name="Guignon V."/>
            <person name="Jahn K."/>
            <person name="Jamilloux V."/>
            <person name="Joet T."/>
            <person name="Labadie K."/>
            <person name="Lan T."/>
            <person name="Leclercq J."/>
            <person name="Lepelley M."/>
            <person name="Leroy T."/>
            <person name="Li L.T."/>
            <person name="Librado P."/>
            <person name="Lopez L."/>
            <person name="Munoz A."/>
            <person name="Noel B."/>
            <person name="Pallavicini A."/>
            <person name="Perrotta G."/>
            <person name="Poncet V."/>
            <person name="Pot D."/>
            <person name="Priyono X."/>
            <person name="Rigoreau M."/>
            <person name="Rouard M."/>
            <person name="Rozas J."/>
            <person name="Tranchant-Dubreuil C."/>
            <person name="VanBuren R."/>
            <person name="Zhang Q."/>
            <person name="Andrade A.C."/>
            <person name="Argout X."/>
            <person name="Bertrand B."/>
            <person name="de Kochko A."/>
            <person name="Graziosi G."/>
            <person name="Henry R.J."/>
            <person name="Jayarama X."/>
            <person name="Ming R."/>
            <person name="Nagai C."/>
            <person name="Rounsley S."/>
            <person name="Sankoff D."/>
            <person name="Giuliano G."/>
            <person name="Albert V.A."/>
            <person name="Wincker P."/>
            <person name="Lashermes P."/>
        </authorList>
    </citation>
    <scope>NUCLEOTIDE SEQUENCE [LARGE SCALE GENOMIC DNA]</scope>
    <source>
        <strain evidence="12">cv. DH200-94</strain>
    </source>
</reference>
<proteinExistence type="inferred from homology"/>
<dbReference type="GO" id="GO:1990904">
    <property type="term" value="C:ribonucleoprotein complex"/>
    <property type="evidence" value="ECO:0007669"/>
    <property type="project" value="UniProtKB-KW"/>
</dbReference>
<sequence>MLSILSVPLVCLISNVWRGFGFVIAIDRENLNKAFAQLTLEFLTKQKYEAYDTNGTVVAGDKDKEVLVREIWVFEKSLFHPGAYWRLCGRINTS</sequence>
<keyword evidence="12" id="KW-1185">Reference proteome</keyword>
<dbReference type="EMBL" id="HG739278">
    <property type="protein sequence ID" value="CDP17971.1"/>
    <property type="molecule type" value="Genomic_DNA"/>
</dbReference>
<dbReference type="Proteomes" id="UP000295252">
    <property type="component" value="Chromosome IV"/>
</dbReference>
<dbReference type="InParanoid" id="A0A068VB60"/>
<dbReference type="Gene3D" id="3.10.450.240">
    <property type="match status" value="1"/>
</dbReference>
<dbReference type="InterPro" id="IPR051975">
    <property type="entry name" value="mtLSU_mL45"/>
</dbReference>
<dbReference type="InterPro" id="IPR007379">
    <property type="entry name" value="Tim44-like_dom"/>
</dbReference>
<keyword evidence="3" id="KW-0689">Ribosomal protein</keyword>
<comment type="similarity">
    <text evidence="6">Belongs to the mitochondrion-specific ribosomal protein mL45 family.</text>
</comment>
<evidence type="ECO:0000313" key="11">
    <source>
        <dbReference type="EMBL" id="CDP17971.1"/>
    </source>
</evidence>
<dbReference type="Gramene" id="CDP17971">
    <property type="protein sequence ID" value="CDP17971"/>
    <property type="gene ID" value="GSCOC_T00001218001"/>
</dbReference>
<feature type="domain" description="Tim44-like" evidence="10">
    <location>
        <begin position="33"/>
        <end position="89"/>
    </location>
</feature>
<keyword evidence="9" id="KW-0732">Signal</keyword>
<dbReference type="GO" id="GO:0005739">
    <property type="term" value="C:mitochondrion"/>
    <property type="evidence" value="ECO:0007669"/>
    <property type="project" value="UniProtKB-SubCell"/>
</dbReference>
<dbReference type="PhylomeDB" id="A0A068VB60"/>
<dbReference type="OrthoDB" id="19619at2759"/>
<comment type="subcellular location">
    <subcellularLocation>
        <location evidence="1">Mitochondrion</location>
    </subcellularLocation>
</comment>
<evidence type="ECO:0000256" key="1">
    <source>
        <dbReference type="ARBA" id="ARBA00004173"/>
    </source>
</evidence>
<evidence type="ECO:0000256" key="2">
    <source>
        <dbReference type="ARBA" id="ARBA00022946"/>
    </source>
</evidence>
<dbReference type="GO" id="GO:0005840">
    <property type="term" value="C:ribosome"/>
    <property type="evidence" value="ECO:0007669"/>
    <property type="project" value="UniProtKB-KW"/>
</dbReference>
<dbReference type="SUPFAM" id="SSF54427">
    <property type="entry name" value="NTF2-like"/>
    <property type="match status" value="1"/>
</dbReference>
<keyword evidence="4" id="KW-0496">Mitochondrion</keyword>
<evidence type="ECO:0000259" key="10">
    <source>
        <dbReference type="Pfam" id="PF04280"/>
    </source>
</evidence>
<dbReference type="InterPro" id="IPR032710">
    <property type="entry name" value="NTF2-like_dom_sf"/>
</dbReference>
<evidence type="ECO:0000256" key="4">
    <source>
        <dbReference type="ARBA" id="ARBA00023128"/>
    </source>
</evidence>
<accession>A0A068VB60</accession>
<dbReference type="STRING" id="49390.A0A068VB60"/>
<protein>
    <recommendedName>
        <fullName evidence="7">Large ribosomal subunit protein mL45</fullName>
    </recommendedName>
    <alternativeName>
        <fullName evidence="8">39S ribosomal protein L45, mitochondrial</fullName>
    </alternativeName>
</protein>
<feature type="signal peptide" evidence="9">
    <location>
        <begin position="1"/>
        <end position="21"/>
    </location>
</feature>
<dbReference type="PANTHER" id="PTHR28554:SF1">
    <property type="entry name" value="LARGE RIBOSOMAL SUBUNIT PROTEIN ML45"/>
    <property type="match status" value="1"/>
</dbReference>
<evidence type="ECO:0000256" key="7">
    <source>
        <dbReference type="ARBA" id="ARBA00039448"/>
    </source>
</evidence>
<evidence type="ECO:0000256" key="6">
    <source>
        <dbReference type="ARBA" id="ARBA00038073"/>
    </source>
</evidence>
<evidence type="ECO:0000256" key="8">
    <source>
        <dbReference type="ARBA" id="ARBA00043031"/>
    </source>
</evidence>
<feature type="chain" id="PRO_5001655714" description="Large ribosomal subunit protein mL45" evidence="9">
    <location>
        <begin position="22"/>
        <end position="94"/>
    </location>
</feature>
<name>A0A068VB60_COFCA</name>
<organism evidence="11 12">
    <name type="scientific">Coffea canephora</name>
    <name type="common">Robusta coffee</name>
    <dbReference type="NCBI Taxonomy" id="49390"/>
    <lineage>
        <taxon>Eukaryota</taxon>
        <taxon>Viridiplantae</taxon>
        <taxon>Streptophyta</taxon>
        <taxon>Embryophyta</taxon>
        <taxon>Tracheophyta</taxon>
        <taxon>Spermatophyta</taxon>
        <taxon>Magnoliopsida</taxon>
        <taxon>eudicotyledons</taxon>
        <taxon>Gunneridae</taxon>
        <taxon>Pentapetalae</taxon>
        <taxon>asterids</taxon>
        <taxon>lamiids</taxon>
        <taxon>Gentianales</taxon>
        <taxon>Rubiaceae</taxon>
        <taxon>Ixoroideae</taxon>
        <taxon>Gardenieae complex</taxon>
        <taxon>Bertiereae - Coffeeae clade</taxon>
        <taxon>Coffeeae</taxon>
        <taxon>Coffea</taxon>
    </lineage>
</organism>